<gene>
    <name evidence="1" type="ORF">OSB1V03_LOCUS12767</name>
</gene>
<reference evidence="1" key="1">
    <citation type="submission" date="2020-11" db="EMBL/GenBank/DDBJ databases">
        <authorList>
            <person name="Tran Van P."/>
        </authorList>
    </citation>
    <scope>NUCLEOTIDE SEQUENCE</scope>
</reference>
<dbReference type="PRINTS" id="PR00178">
    <property type="entry name" value="FATTYACIDBP"/>
</dbReference>
<dbReference type="OrthoDB" id="354351at2759"/>
<keyword evidence="2" id="KW-1185">Reference proteome</keyword>
<dbReference type="EMBL" id="CAJPIZ010010869">
    <property type="protein sequence ID" value="CAG2112794.1"/>
    <property type="molecule type" value="Genomic_DNA"/>
</dbReference>
<dbReference type="SUPFAM" id="SSF50814">
    <property type="entry name" value="Lipocalins"/>
    <property type="match status" value="1"/>
</dbReference>
<dbReference type="GO" id="GO:0008289">
    <property type="term" value="F:lipid binding"/>
    <property type="evidence" value="ECO:0007669"/>
    <property type="project" value="InterPro"/>
</dbReference>
<evidence type="ECO:0000313" key="2">
    <source>
        <dbReference type="Proteomes" id="UP000759131"/>
    </source>
</evidence>
<dbReference type="AlphaFoldDB" id="A0A7R9KZI5"/>
<name>A0A7R9KZI5_9ACAR</name>
<protein>
    <submittedName>
        <fullName evidence="1">Uncharacterized protein</fullName>
    </submittedName>
</protein>
<dbReference type="Proteomes" id="UP000759131">
    <property type="component" value="Unassembled WGS sequence"/>
</dbReference>
<organism evidence="1">
    <name type="scientific">Medioppia subpectinata</name>
    <dbReference type="NCBI Taxonomy" id="1979941"/>
    <lineage>
        <taxon>Eukaryota</taxon>
        <taxon>Metazoa</taxon>
        <taxon>Ecdysozoa</taxon>
        <taxon>Arthropoda</taxon>
        <taxon>Chelicerata</taxon>
        <taxon>Arachnida</taxon>
        <taxon>Acari</taxon>
        <taxon>Acariformes</taxon>
        <taxon>Sarcoptiformes</taxon>
        <taxon>Oribatida</taxon>
        <taxon>Brachypylina</taxon>
        <taxon>Oppioidea</taxon>
        <taxon>Oppiidae</taxon>
        <taxon>Medioppia</taxon>
    </lineage>
</organism>
<sequence>MADTKTGKFVQISSNNFEQLLKQLGVPDDQVAKWSGAKHTIEMSKTGDEVHIMSTNGDHVRDTKFKLGVKYSEKFNGKDVQAIGVKEGNRITHTIGEGDKQLKVVYEWNGNELRVTSTAGPVVAVRTYAKQ</sequence>
<evidence type="ECO:0000313" key="1">
    <source>
        <dbReference type="EMBL" id="CAD7632364.1"/>
    </source>
</evidence>
<accession>A0A7R9KZI5</accession>
<dbReference type="CDD" id="cd00742">
    <property type="entry name" value="FABP"/>
    <property type="match status" value="1"/>
</dbReference>
<dbReference type="InterPro" id="IPR012674">
    <property type="entry name" value="Calycin"/>
</dbReference>
<proteinExistence type="predicted"/>
<dbReference type="InterPro" id="IPR000463">
    <property type="entry name" value="Fatty_acid-bd"/>
</dbReference>
<dbReference type="Gene3D" id="2.40.128.20">
    <property type="match status" value="1"/>
</dbReference>
<dbReference type="EMBL" id="OC865444">
    <property type="protein sequence ID" value="CAD7632364.1"/>
    <property type="molecule type" value="Genomic_DNA"/>
</dbReference>